<protein>
    <submittedName>
        <fullName evidence="1">Uncharacterized protein</fullName>
    </submittedName>
</protein>
<name>A0ABQ7EJ29_BRACR</name>
<sequence>MVSAMGMMVEMKRPKANELWSRGMRLRLLAVWYSQFDQSMVEVDDGGTKFVNCLTLPSLADGWNGMMVKRGRHIIL</sequence>
<organism evidence="1 2">
    <name type="scientific">Brassica cretica</name>
    <name type="common">Mustard</name>
    <dbReference type="NCBI Taxonomy" id="69181"/>
    <lineage>
        <taxon>Eukaryota</taxon>
        <taxon>Viridiplantae</taxon>
        <taxon>Streptophyta</taxon>
        <taxon>Embryophyta</taxon>
        <taxon>Tracheophyta</taxon>
        <taxon>Spermatophyta</taxon>
        <taxon>Magnoliopsida</taxon>
        <taxon>eudicotyledons</taxon>
        <taxon>Gunneridae</taxon>
        <taxon>Pentapetalae</taxon>
        <taxon>rosids</taxon>
        <taxon>malvids</taxon>
        <taxon>Brassicales</taxon>
        <taxon>Brassicaceae</taxon>
        <taxon>Brassiceae</taxon>
        <taxon>Brassica</taxon>
    </lineage>
</organism>
<evidence type="ECO:0000313" key="2">
    <source>
        <dbReference type="Proteomes" id="UP000266723"/>
    </source>
</evidence>
<keyword evidence="2" id="KW-1185">Reference proteome</keyword>
<evidence type="ECO:0000313" key="1">
    <source>
        <dbReference type="EMBL" id="KAF3596573.1"/>
    </source>
</evidence>
<dbReference type="EMBL" id="QGKV02000299">
    <property type="protein sequence ID" value="KAF3596573.1"/>
    <property type="molecule type" value="Genomic_DNA"/>
</dbReference>
<proteinExistence type="predicted"/>
<dbReference type="Proteomes" id="UP000266723">
    <property type="component" value="Unassembled WGS sequence"/>
</dbReference>
<comment type="caution">
    <text evidence="1">The sequence shown here is derived from an EMBL/GenBank/DDBJ whole genome shotgun (WGS) entry which is preliminary data.</text>
</comment>
<reference evidence="1 2" key="1">
    <citation type="journal article" date="2020" name="BMC Genomics">
        <title>Intraspecific diversification of the crop wild relative Brassica cretica Lam. using demographic model selection.</title>
        <authorList>
            <person name="Kioukis A."/>
            <person name="Michalopoulou V.A."/>
            <person name="Briers L."/>
            <person name="Pirintsos S."/>
            <person name="Studholme D.J."/>
            <person name="Pavlidis P."/>
            <person name="Sarris P.F."/>
        </authorList>
    </citation>
    <scope>NUCLEOTIDE SEQUENCE [LARGE SCALE GENOMIC DNA]</scope>
    <source>
        <strain evidence="2">cv. PFS-1207/04</strain>
    </source>
</reference>
<accession>A0ABQ7EJ29</accession>
<gene>
    <name evidence="1" type="ORF">DY000_02020460</name>
</gene>